<dbReference type="eggNOG" id="ENOG50344C1">
    <property type="taxonomic scope" value="Bacteria"/>
</dbReference>
<reference evidence="1 2" key="1">
    <citation type="journal article" date="2013" name="Genome Announc.">
        <title>Draft Genome Sequence of Rhizobium mesoamericanum STM3625, a Nitrogen-Fixing Symbiont of Mimosa pudica Isolated in French Guiana (South America).</title>
        <authorList>
            <person name="Moulin L."/>
            <person name="Mornico D."/>
            <person name="Melkonian R."/>
            <person name="Klonowska A."/>
        </authorList>
    </citation>
    <scope>NUCLEOTIDE SEQUENCE [LARGE SCALE GENOMIC DNA]</scope>
    <source>
        <strain evidence="1 2">STM3625</strain>
    </source>
</reference>
<comment type="caution">
    <text evidence="1">The sequence shown here is derived from an EMBL/GenBank/DDBJ whole genome shotgun (WGS) entry which is preliminary data.</text>
</comment>
<sequence length="99" mass="11232">MNANFNRPVYLKEREGLIREIYSLADAIDFLEDWPENDRDLVHEATLKTCYMAHDGHKPLEVARDAVRAFGNKKGILMKPPAVQPWMIRTPTGGGRVAP</sequence>
<dbReference type="EMBL" id="CANI01000015">
    <property type="protein sequence ID" value="CCM75435.1"/>
    <property type="molecule type" value="Genomic_DNA"/>
</dbReference>
<name>K0PVA8_9HYPH</name>
<organism evidence="1 2">
    <name type="scientific">Rhizobium mesoamericanum STM3625</name>
    <dbReference type="NCBI Taxonomy" id="1211777"/>
    <lineage>
        <taxon>Bacteria</taxon>
        <taxon>Pseudomonadati</taxon>
        <taxon>Pseudomonadota</taxon>
        <taxon>Alphaproteobacteria</taxon>
        <taxon>Hyphomicrobiales</taxon>
        <taxon>Rhizobiaceae</taxon>
        <taxon>Rhizobium/Agrobacterium group</taxon>
        <taxon>Rhizobium</taxon>
    </lineage>
</organism>
<dbReference type="Proteomes" id="UP000009319">
    <property type="component" value="Unassembled WGS sequence"/>
</dbReference>
<gene>
    <name evidence="1" type="ORF">BN77_2588</name>
</gene>
<dbReference type="RefSeq" id="WP_007532168.1">
    <property type="nucleotide sequence ID" value="NZ_HF536772.1"/>
</dbReference>
<dbReference type="HOGENOM" id="CLU_134423_1_0_5"/>
<dbReference type="Gene3D" id="6.10.250.730">
    <property type="match status" value="1"/>
</dbReference>
<evidence type="ECO:0008006" key="3">
    <source>
        <dbReference type="Google" id="ProtNLM"/>
    </source>
</evidence>
<proteinExistence type="predicted"/>
<evidence type="ECO:0000313" key="1">
    <source>
        <dbReference type="EMBL" id="CCM75435.1"/>
    </source>
</evidence>
<keyword evidence="2" id="KW-1185">Reference proteome</keyword>
<dbReference type="InterPro" id="IPR010385">
    <property type="entry name" value="DUF982"/>
</dbReference>
<dbReference type="Pfam" id="PF06169">
    <property type="entry name" value="DUF982"/>
    <property type="match status" value="1"/>
</dbReference>
<accession>K0PVA8</accession>
<evidence type="ECO:0000313" key="2">
    <source>
        <dbReference type="Proteomes" id="UP000009319"/>
    </source>
</evidence>
<dbReference type="AlphaFoldDB" id="K0PVA8"/>
<protein>
    <recommendedName>
        <fullName evidence="3">DUF982 domain-containing protein</fullName>
    </recommendedName>
</protein>